<reference evidence="2" key="2">
    <citation type="journal article" date="2014" name="ISME J.">
        <title>Microbial stratification in low pH oxic and suboxic macroscopic growths along an acid mine drainage.</title>
        <authorList>
            <person name="Mendez-Garcia C."/>
            <person name="Mesa V."/>
            <person name="Sprenger R.R."/>
            <person name="Richter M."/>
            <person name="Diez M.S."/>
            <person name="Solano J."/>
            <person name="Bargiela R."/>
            <person name="Golyshina O.V."/>
            <person name="Manteca A."/>
            <person name="Ramos J.L."/>
            <person name="Gallego J.R."/>
            <person name="Llorente I."/>
            <person name="Martins Dos Santos V.A."/>
            <person name="Jensen O.N."/>
            <person name="Pelaez A.I."/>
            <person name="Sanchez J."/>
            <person name="Ferrer M."/>
        </authorList>
    </citation>
    <scope>NUCLEOTIDE SEQUENCE</scope>
</reference>
<sequence length="96" mass="11129">MKWITREKAKVDRIACPWLISRFIDKTPEFLFVPADQVMKVASEKNAIPFDTPGAELHHFEEKGYEYVSFDAIIKKYELKDTALLEFDKNSQISGC</sequence>
<dbReference type="AlphaFoldDB" id="T0ZHG8"/>
<feature type="domain" description="ChrB C-terminal" evidence="1">
    <location>
        <begin position="3"/>
        <end position="86"/>
    </location>
</feature>
<name>T0ZHG8_9ZZZZ</name>
<accession>T0ZHG8</accession>
<dbReference type="InterPro" id="IPR018634">
    <property type="entry name" value="ChrB_C"/>
</dbReference>
<comment type="caution">
    <text evidence="2">The sequence shown here is derived from an EMBL/GenBank/DDBJ whole genome shotgun (WGS) entry which is preliminary data.</text>
</comment>
<proteinExistence type="predicted"/>
<organism evidence="2">
    <name type="scientific">mine drainage metagenome</name>
    <dbReference type="NCBI Taxonomy" id="410659"/>
    <lineage>
        <taxon>unclassified sequences</taxon>
        <taxon>metagenomes</taxon>
        <taxon>ecological metagenomes</taxon>
    </lineage>
</organism>
<evidence type="ECO:0000313" key="2">
    <source>
        <dbReference type="EMBL" id="EQD29280.1"/>
    </source>
</evidence>
<evidence type="ECO:0000259" key="1">
    <source>
        <dbReference type="Pfam" id="PF09828"/>
    </source>
</evidence>
<protein>
    <recommendedName>
        <fullName evidence="1">ChrB C-terminal domain-containing protein</fullName>
    </recommendedName>
</protein>
<reference evidence="2" key="1">
    <citation type="submission" date="2013-08" db="EMBL/GenBank/DDBJ databases">
        <authorList>
            <person name="Mendez C."/>
            <person name="Richter M."/>
            <person name="Ferrer M."/>
            <person name="Sanchez J."/>
        </authorList>
    </citation>
    <scope>NUCLEOTIDE SEQUENCE</scope>
</reference>
<gene>
    <name evidence="2" type="ORF">B1A_20792</name>
</gene>
<dbReference type="EMBL" id="AUZX01015356">
    <property type="protein sequence ID" value="EQD29280.1"/>
    <property type="molecule type" value="Genomic_DNA"/>
</dbReference>
<dbReference type="Pfam" id="PF09828">
    <property type="entry name" value="ChrB_C"/>
    <property type="match status" value="1"/>
</dbReference>